<dbReference type="Gene3D" id="3.40.50.80">
    <property type="entry name" value="Nucleotide-binding domain of ferredoxin-NADP reductase (FNR) module"/>
    <property type="match status" value="1"/>
</dbReference>
<dbReference type="GO" id="GO:0005829">
    <property type="term" value="C:cytosol"/>
    <property type="evidence" value="ECO:0007669"/>
    <property type="project" value="TreeGrafter"/>
</dbReference>
<feature type="domain" description="FAD-binding FR-type" evidence="4">
    <location>
        <begin position="491"/>
        <end position="589"/>
    </location>
</feature>
<evidence type="ECO:0000259" key="4">
    <source>
        <dbReference type="PROSITE" id="PS51384"/>
    </source>
</evidence>
<protein>
    <submittedName>
        <fullName evidence="5">Bifunctional P-450/NADPH-P450 reductase</fullName>
    </submittedName>
</protein>
<name>A0A199XUJ1_9FLAO</name>
<keyword evidence="2" id="KW-0812">Transmembrane</keyword>
<dbReference type="InterPro" id="IPR001709">
    <property type="entry name" value="Flavoprot_Pyr_Nucl_cyt_Rdtase"/>
</dbReference>
<dbReference type="GO" id="GO:0010181">
    <property type="term" value="F:FMN binding"/>
    <property type="evidence" value="ECO:0007669"/>
    <property type="project" value="InterPro"/>
</dbReference>
<dbReference type="InterPro" id="IPR029039">
    <property type="entry name" value="Flavoprotein-like_sf"/>
</dbReference>
<evidence type="ECO:0000259" key="3">
    <source>
        <dbReference type="PROSITE" id="PS50902"/>
    </source>
</evidence>
<keyword evidence="6" id="KW-1185">Reference proteome</keyword>
<accession>A0A199XUJ1</accession>
<dbReference type="SUPFAM" id="SSF52343">
    <property type="entry name" value="Ferredoxin reductase-like, C-terminal NADP-linked domain"/>
    <property type="match status" value="1"/>
</dbReference>
<evidence type="ECO:0000313" key="6">
    <source>
        <dbReference type="Proteomes" id="UP000093807"/>
    </source>
</evidence>
<dbReference type="GO" id="GO:0050660">
    <property type="term" value="F:flavin adenine dinucleotide binding"/>
    <property type="evidence" value="ECO:0007669"/>
    <property type="project" value="TreeGrafter"/>
</dbReference>
<gene>
    <name evidence="5" type="ORF">FLB_07540</name>
</gene>
<dbReference type="PANTHER" id="PTHR19384">
    <property type="entry name" value="NITRIC OXIDE SYNTHASE-RELATED"/>
    <property type="match status" value="1"/>
</dbReference>
<dbReference type="PRINTS" id="PR00371">
    <property type="entry name" value="FPNCR"/>
</dbReference>
<evidence type="ECO:0000256" key="2">
    <source>
        <dbReference type="SAM" id="Phobius"/>
    </source>
</evidence>
<dbReference type="Proteomes" id="UP000093807">
    <property type="component" value="Unassembled WGS sequence"/>
</dbReference>
<dbReference type="SUPFAM" id="SSF63380">
    <property type="entry name" value="Riboflavin synthase domain-like"/>
    <property type="match status" value="1"/>
</dbReference>
<dbReference type="RefSeq" id="WP_064714614.1">
    <property type="nucleotide sequence ID" value="NZ_JMTM01000017.1"/>
</dbReference>
<dbReference type="PROSITE" id="PS50902">
    <property type="entry name" value="FLAVODOXIN_LIKE"/>
    <property type="match status" value="1"/>
</dbReference>
<keyword evidence="2" id="KW-1133">Transmembrane helix</keyword>
<evidence type="ECO:0000256" key="1">
    <source>
        <dbReference type="ARBA" id="ARBA00022630"/>
    </source>
</evidence>
<dbReference type="GO" id="GO:0016491">
    <property type="term" value="F:oxidoreductase activity"/>
    <property type="evidence" value="ECO:0007669"/>
    <property type="project" value="InterPro"/>
</dbReference>
<sequence>MTLSFWRYAHLVLAIFSSLFLVLAAVTGTILAVDAIQEKIPSYQASTFDEITLAETLPVLRKTYPEITAVSVDHNQFVLLEGIDQEGNDVNAYVDPTNGKILGKPTPKSEFIQWTTALHRSLFLKETGRFIVGFISFLLALIALSGLALLINRQRSIRSVFSKVVKENFAQYYHIITGRVALLPILIIAITGAYLTLEKFHFFIENDASATETVAQPSSKKQKTSFFKTALLADVTKIEFPFSDDPEEYFIIHLKDKEIEVNQVTGAVVTEKAIATTTQLKDLSLDLHTGRTSILWAVILGLASINLLFFIYSGFAMTLRRRASRIKNKFKAKDSEIILLVGSENGSTLRFANAVQQQFIALGKKAYLAEMNSYTQFPKAEQLLVFAATHGMGDAPSNADQFIELLSKTTQKQKIKTAIIGFGSKSYADFCGFAYAVETALAKQNWSETIVPLHTVNDKSTEEFVDWIQLWNTSTSLPLATTPSLYNAIPKGLQTFEVVTKTRVSTDEDTFLVSFKTLWTTKFQSGDLLAIYPANDNKERLYSIGKHDGKLQLVVKLHEYGLGSGYLNQLEIGTKIKARVITNTAFHFPKQATKVALISNGTGIAPFLGMIQESTPKTETHLYCGFRTETKSVASYTKLAQEMMDQQRLQSFNLALSRIPNGCRVTDLIERDAAFFKALLNENGVIMICGSLAMQKDVEKVLETLLEEPNTSVSDYKAKGQILTDCY</sequence>
<dbReference type="Pfam" id="PF03929">
    <property type="entry name" value="PepSY_TM"/>
    <property type="match status" value="1"/>
</dbReference>
<dbReference type="OrthoDB" id="9789468at2"/>
<keyword evidence="1" id="KW-0285">Flavoprotein</keyword>
<dbReference type="PATRIC" id="fig|29536.5.peg.781"/>
<dbReference type="SUPFAM" id="SSF52218">
    <property type="entry name" value="Flavoproteins"/>
    <property type="match status" value="1"/>
</dbReference>
<dbReference type="PROSITE" id="PS51384">
    <property type="entry name" value="FAD_FR"/>
    <property type="match status" value="1"/>
</dbReference>
<organism evidence="5 6">
    <name type="scientific">Flavobacterium succinicans</name>
    <dbReference type="NCBI Taxonomy" id="29536"/>
    <lineage>
        <taxon>Bacteria</taxon>
        <taxon>Pseudomonadati</taxon>
        <taxon>Bacteroidota</taxon>
        <taxon>Flavobacteriia</taxon>
        <taxon>Flavobacteriales</taxon>
        <taxon>Flavobacteriaceae</taxon>
        <taxon>Flavobacterium</taxon>
    </lineage>
</organism>
<feature type="transmembrane region" description="Helical" evidence="2">
    <location>
        <begin position="172"/>
        <end position="195"/>
    </location>
</feature>
<dbReference type="EMBL" id="JMTM01000017">
    <property type="protein sequence ID" value="OAZ04906.1"/>
    <property type="molecule type" value="Genomic_DNA"/>
</dbReference>
<dbReference type="InterPro" id="IPR017938">
    <property type="entry name" value="Riboflavin_synthase-like_b-brl"/>
</dbReference>
<dbReference type="Pfam" id="PF00258">
    <property type="entry name" value="Flavodoxin_1"/>
    <property type="match status" value="1"/>
</dbReference>
<keyword evidence="2" id="KW-0472">Membrane</keyword>
<dbReference type="InterPro" id="IPR017927">
    <property type="entry name" value="FAD-bd_FR_type"/>
</dbReference>
<feature type="domain" description="Flavodoxin-like" evidence="3">
    <location>
        <begin position="337"/>
        <end position="476"/>
    </location>
</feature>
<dbReference type="Pfam" id="PF00175">
    <property type="entry name" value="NAD_binding_1"/>
    <property type="match status" value="1"/>
</dbReference>
<dbReference type="InterPro" id="IPR005625">
    <property type="entry name" value="PepSY-ass_TM"/>
</dbReference>
<dbReference type="AlphaFoldDB" id="A0A199XUJ1"/>
<dbReference type="InterPro" id="IPR008254">
    <property type="entry name" value="Flavodoxin/NO_synth"/>
</dbReference>
<dbReference type="InterPro" id="IPR039261">
    <property type="entry name" value="FNR_nucleotide-bd"/>
</dbReference>
<reference evidence="5 6" key="1">
    <citation type="submission" date="2016-06" db="EMBL/GenBank/DDBJ databases">
        <title>Draft genome sequence of Flavobacterium succinicans strain DD5b.</title>
        <authorList>
            <person name="Poehlein A."/>
            <person name="Daniel R."/>
            <person name="Simeonova D.D."/>
        </authorList>
    </citation>
    <scope>NUCLEOTIDE SEQUENCE [LARGE SCALE GENOMIC DNA]</scope>
    <source>
        <strain evidence="5 6">DD5b</strain>
    </source>
</reference>
<evidence type="ECO:0000313" key="5">
    <source>
        <dbReference type="EMBL" id="OAZ04906.1"/>
    </source>
</evidence>
<comment type="caution">
    <text evidence="5">The sequence shown here is derived from an EMBL/GenBank/DDBJ whole genome shotgun (WGS) entry which is preliminary data.</text>
</comment>
<dbReference type="InterPro" id="IPR001433">
    <property type="entry name" value="OxRdtase_FAD/NAD-bd"/>
</dbReference>
<proteinExistence type="predicted"/>
<dbReference type="Gene3D" id="2.40.30.10">
    <property type="entry name" value="Translation factors"/>
    <property type="match status" value="1"/>
</dbReference>
<feature type="transmembrane region" description="Helical" evidence="2">
    <location>
        <begin position="294"/>
        <end position="319"/>
    </location>
</feature>
<dbReference type="Gene3D" id="3.40.50.360">
    <property type="match status" value="1"/>
</dbReference>
<feature type="transmembrane region" description="Helical" evidence="2">
    <location>
        <begin position="130"/>
        <end position="151"/>
    </location>
</feature>